<proteinExistence type="inferred from homology"/>
<gene>
    <name evidence="8" type="ORF">B597_003005</name>
</gene>
<dbReference type="GO" id="GO:0015562">
    <property type="term" value="F:efflux transmembrane transporter activity"/>
    <property type="evidence" value="ECO:0007669"/>
    <property type="project" value="InterPro"/>
</dbReference>
<dbReference type="PANTHER" id="PTHR30203">
    <property type="entry name" value="OUTER MEMBRANE CATION EFFLUX PROTEIN"/>
    <property type="match status" value="1"/>
</dbReference>
<evidence type="ECO:0000256" key="2">
    <source>
        <dbReference type="ARBA" id="ARBA00022452"/>
    </source>
</evidence>
<keyword evidence="3 7" id="KW-0812">Transmembrane</keyword>
<comment type="similarity">
    <text evidence="1 7">Belongs to the outer membrane factor (OMF) (TC 1.B.17) family.</text>
</comment>
<dbReference type="Proteomes" id="UP000026923">
    <property type="component" value="Unassembled WGS sequence"/>
</dbReference>
<dbReference type="eggNOG" id="COG1538">
    <property type="taxonomic scope" value="Bacteria"/>
</dbReference>
<evidence type="ECO:0000256" key="4">
    <source>
        <dbReference type="ARBA" id="ARBA00023139"/>
    </source>
</evidence>
<keyword evidence="4 7" id="KW-0564">Palmitate</keyword>
<dbReference type="EMBL" id="AMCZ02000002">
    <property type="protein sequence ID" value="EWC42910.1"/>
    <property type="molecule type" value="Genomic_DNA"/>
</dbReference>
<dbReference type="Gene3D" id="1.20.1600.10">
    <property type="entry name" value="Outer membrane efflux proteins (OEP)"/>
    <property type="match status" value="1"/>
</dbReference>
<keyword evidence="2 7" id="KW-1134">Transmembrane beta strand</keyword>
<accession>A0A061JW45</accession>
<keyword evidence="7" id="KW-0472">Membrane</keyword>
<sequence>MKVHGLLATLVLALLCACAPHREPLPEKARVDDIPAQWRLPANGAAPVGQWWQGFDDPALATLVERALVRNTDLLIGAERLDAAREQIRLSRAALLPSLDAVFGLERNQELGPFGPTRASAAQPGLQLSYEADLWGRLARLRQVATLQYQASEAEQQTLRLAVAATIAQGYVALLSLDRQLALTRETVQSRRAALSVAEDRARMGYTSELELTQARSEYEATAQLVPQLEQAIVEQEHALRRLTGDLPGPVARGTLAALHPPPVPGSLPSTLLRQRPDMYQAERQLAASDRFLDSERDRFLPRVQLSASLGRLYVNALDYDPLTVWSLGASMLAPLFDGQRLEAGVALATAERNQAAYAYRAAVLGAFSEVENALSGLDRLASQSARVKARRNVLARSLEIAEDRYHGGYSSYLEALDAQRNLFDTELAEVQLQEARLNQLIQLYRALGGGWQAPKQAAAER</sequence>
<reference evidence="8 9" key="1">
    <citation type="journal article" date="2013" name="Genome Announc.">
        <title>Draft Genome of the Nitrogen-Fixing Bacterium Pseudomonas stutzeri Strain KOS6 Isolated from Industrial Hydrocarbon Sludge.</title>
        <authorList>
            <person name="Grigoryeva T.V."/>
            <person name="Laikov A.V."/>
            <person name="Naumova R.P."/>
            <person name="Manolov A.I."/>
            <person name="Larin A.K."/>
            <person name="Karpova I.Y."/>
            <person name="Semashko T.A."/>
            <person name="Alexeev D.G."/>
            <person name="Kostryukova E.S."/>
            <person name="Muller R."/>
            <person name="Govorun V.M."/>
        </authorList>
    </citation>
    <scope>NUCLEOTIDE SEQUENCE [LARGE SCALE GENOMIC DNA]</scope>
    <source>
        <strain evidence="8 9">KOS6</strain>
    </source>
</reference>
<dbReference type="OrthoDB" id="9770517at2"/>
<evidence type="ECO:0000256" key="6">
    <source>
        <dbReference type="ARBA" id="ARBA00023288"/>
    </source>
</evidence>
<dbReference type="AlphaFoldDB" id="A0A061JW45"/>
<dbReference type="SUPFAM" id="SSF56954">
    <property type="entry name" value="Outer membrane efflux proteins (OEP)"/>
    <property type="match status" value="1"/>
</dbReference>
<evidence type="ECO:0000256" key="5">
    <source>
        <dbReference type="ARBA" id="ARBA00023237"/>
    </source>
</evidence>
<protein>
    <submittedName>
        <fullName evidence="8">Membrane protein</fullName>
    </submittedName>
</protein>
<dbReference type="GO" id="GO:0009279">
    <property type="term" value="C:cell outer membrane"/>
    <property type="evidence" value="ECO:0007669"/>
    <property type="project" value="UniProtKB-SubCell"/>
</dbReference>
<dbReference type="PANTHER" id="PTHR30203:SF30">
    <property type="entry name" value="OUTER MEMBRANE PROTEIN-RELATED"/>
    <property type="match status" value="1"/>
</dbReference>
<evidence type="ECO:0000256" key="3">
    <source>
        <dbReference type="ARBA" id="ARBA00022692"/>
    </source>
</evidence>
<organism evidence="8 9">
    <name type="scientific">Stutzerimonas stutzeri KOS6</name>
    <dbReference type="NCBI Taxonomy" id="1218352"/>
    <lineage>
        <taxon>Bacteria</taxon>
        <taxon>Pseudomonadati</taxon>
        <taxon>Pseudomonadota</taxon>
        <taxon>Gammaproteobacteria</taxon>
        <taxon>Pseudomonadales</taxon>
        <taxon>Pseudomonadaceae</taxon>
        <taxon>Stutzerimonas</taxon>
    </lineage>
</organism>
<dbReference type="InterPro" id="IPR003423">
    <property type="entry name" value="OMP_efflux"/>
</dbReference>
<evidence type="ECO:0000256" key="1">
    <source>
        <dbReference type="ARBA" id="ARBA00007613"/>
    </source>
</evidence>
<dbReference type="Gene3D" id="2.20.200.10">
    <property type="entry name" value="Outer membrane efflux proteins (OEP)"/>
    <property type="match status" value="1"/>
</dbReference>
<comment type="subcellular location">
    <subcellularLocation>
        <location evidence="7">Cell outer membrane</location>
        <topology evidence="7">Lipid-anchor</topology>
    </subcellularLocation>
</comment>
<keyword evidence="6 7" id="KW-0449">Lipoprotein</keyword>
<evidence type="ECO:0000313" key="9">
    <source>
        <dbReference type="Proteomes" id="UP000026923"/>
    </source>
</evidence>
<keyword evidence="5" id="KW-0998">Cell outer membrane</keyword>
<dbReference type="PROSITE" id="PS51257">
    <property type="entry name" value="PROKAR_LIPOPROTEIN"/>
    <property type="match status" value="1"/>
</dbReference>
<dbReference type="HOGENOM" id="CLU_012817_13_3_6"/>
<comment type="caution">
    <text evidence="8">The sequence shown here is derived from an EMBL/GenBank/DDBJ whole genome shotgun (WGS) entry which is preliminary data.</text>
</comment>
<evidence type="ECO:0000256" key="7">
    <source>
        <dbReference type="RuleBase" id="RU362097"/>
    </source>
</evidence>
<dbReference type="RefSeq" id="WP_003296093.1">
    <property type="nucleotide sequence ID" value="NZ_KK020675.1"/>
</dbReference>
<name>A0A061JW45_STUST</name>
<evidence type="ECO:0000313" key="8">
    <source>
        <dbReference type="EMBL" id="EWC42910.1"/>
    </source>
</evidence>
<dbReference type="NCBIfam" id="TIGR01845">
    <property type="entry name" value="outer_NodT"/>
    <property type="match status" value="1"/>
</dbReference>
<dbReference type="InterPro" id="IPR010131">
    <property type="entry name" value="MdtP/NodT-like"/>
</dbReference>
<dbReference type="Pfam" id="PF02321">
    <property type="entry name" value="OEP"/>
    <property type="match status" value="2"/>
</dbReference>